<keyword evidence="2" id="KW-0812">Transmembrane</keyword>
<name>C0W011_9ACTO</name>
<keyword evidence="4" id="KW-1185">Reference proteome</keyword>
<reference evidence="3 4" key="1">
    <citation type="submission" date="2009-01" db="EMBL/GenBank/DDBJ databases">
        <authorList>
            <person name="Qin X."/>
            <person name="Bachman B."/>
            <person name="Battles P."/>
            <person name="Bell A."/>
            <person name="Bess C."/>
            <person name="Bickham C."/>
            <person name="Chaboub L."/>
            <person name="Chen D."/>
            <person name="Coyle M."/>
            <person name="Deiros D.R."/>
            <person name="Dinh H."/>
            <person name="Forbes L."/>
            <person name="Fowler G."/>
            <person name="Francisco L."/>
            <person name="Fu Q."/>
            <person name="Gubbala S."/>
            <person name="Hale W."/>
            <person name="Han Y."/>
            <person name="Hemphill L."/>
            <person name="Highlander S.K."/>
            <person name="Hirani K."/>
            <person name="Hogues M."/>
            <person name="Jackson L."/>
            <person name="Jakkamsetti A."/>
            <person name="Javaid M."/>
            <person name="Jiang H."/>
            <person name="Korchina V."/>
            <person name="Kovar C."/>
            <person name="Lara F."/>
            <person name="Lee S."/>
            <person name="Mata R."/>
            <person name="Mathew T."/>
            <person name="Moen C."/>
            <person name="Morales K."/>
            <person name="Munidasa M."/>
            <person name="Nazareth L."/>
            <person name="Ngo R."/>
            <person name="Nguyen L."/>
            <person name="Okwuonu G."/>
            <person name="Ongeri F."/>
            <person name="Patil S."/>
            <person name="Petrosino J."/>
            <person name="Pham C."/>
            <person name="Pham P."/>
            <person name="Pu L.-L."/>
            <person name="Puazo M."/>
            <person name="Raj R."/>
            <person name="Reid J."/>
            <person name="Rouhana J."/>
            <person name="Saada N."/>
            <person name="Shang Y."/>
            <person name="Simmons D."/>
            <person name="Thornton R."/>
            <person name="Warren J."/>
            <person name="Weissenberger G."/>
            <person name="Zhang J."/>
            <person name="Zhang L."/>
            <person name="Zhou C."/>
            <person name="Zhu D."/>
            <person name="Muzny D."/>
            <person name="Worley K."/>
            <person name="Gibbs R."/>
        </authorList>
    </citation>
    <scope>NUCLEOTIDE SEQUENCE [LARGE SCALE GENOMIC DNA]</scope>
    <source>
        <strain evidence="3 4">DSM 15436</strain>
    </source>
</reference>
<proteinExistence type="predicted"/>
<sequence>MKNLVNRNQLPTVILICLGVVIALVGLITLTVVRGDSQVTAKMAAPSTPYVITREGVFELSSTPMTITAEATNPETDVTLVVGRSSDIYGWLGTAAYTEVAGLKSWEELHTEVTEGDGAELEETDPAKADMWVEVLQSKGKVSFTTTEKTAGMAVLATTNGTAKAPALTLGWKTPSSLVWRLPLLILGLILIGAGAVSLWLTKQKDAKSTVEQAETTETVAELSIDESTEESEDTAEPAEVETEVTAEAEKAVEADEKLVEAMEVGNESADSNEATMDEVVAEDIPDDSGEEVLEVTTEVSETAVEIPAEVEEEPERPRTHGAVIETMVGSRIIKFPSRQAIKEARLRGESVIEVDGHTFQTGLIPVVKKVNDVVESELPTE</sequence>
<feature type="region of interest" description="Disordered" evidence="1">
    <location>
        <begin position="208"/>
        <end position="245"/>
    </location>
</feature>
<feature type="compositionally biased region" description="Acidic residues" evidence="1">
    <location>
        <begin position="224"/>
        <end position="245"/>
    </location>
</feature>
<feature type="compositionally biased region" description="Low complexity" evidence="1">
    <location>
        <begin position="210"/>
        <end position="222"/>
    </location>
</feature>
<comment type="caution">
    <text evidence="3">The sequence shown here is derived from an EMBL/GenBank/DDBJ whole genome shotgun (WGS) entry which is preliminary data.</text>
</comment>
<evidence type="ECO:0000256" key="2">
    <source>
        <dbReference type="SAM" id="Phobius"/>
    </source>
</evidence>
<dbReference type="Proteomes" id="UP000010301">
    <property type="component" value="Unassembled WGS sequence"/>
</dbReference>
<dbReference type="EMBL" id="ACFG01000030">
    <property type="protein sequence ID" value="EEH63870.1"/>
    <property type="molecule type" value="Genomic_DNA"/>
</dbReference>
<keyword evidence="2" id="KW-0472">Membrane</keyword>
<evidence type="ECO:0000313" key="3">
    <source>
        <dbReference type="EMBL" id="EEH63870.1"/>
    </source>
</evidence>
<protein>
    <submittedName>
        <fullName evidence="3">Uncharacterized protein</fullName>
    </submittedName>
</protein>
<keyword evidence="2" id="KW-1133">Transmembrane helix</keyword>
<feature type="transmembrane region" description="Helical" evidence="2">
    <location>
        <begin position="178"/>
        <end position="201"/>
    </location>
</feature>
<dbReference type="HOGENOM" id="CLU_634058_0_0_11"/>
<dbReference type="OrthoDB" id="3249401at2"/>
<dbReference type="STRING" id="525245.HMPREF0044_0889"/>
<dbReference type="RefSeq" id="WP_006546661.1">
    <property type="nucleotide sequence ID" value="NZ_DS999543.1"/>
</dbReference>
<dbReference type="eggNOG" id="ENOG5032SYI">
    <property type="taxonomic scope" value="Bacteria"/>
</dbReference>
<feature type="transmembrane region" description="Helical" evidence="2">
    <location>
        <begin position="12"/>
        <end position="33"/>
    </location>
</feature>
<accession>C0W011</accession>
<evidence type="ECO:0000256" key="1">
    <source>
        <dbReference type="SAM" id="MobiDB-lite"/>
    </source>
</evidence>
<evidence type="ECO:0000313" key="4">
    <source>
        <dbReference type="Proteomes" id="UP000010301"/>
    </source>
</evidence>
<gene>
    <name evidence="3" type="ORF">HMPREF0044_0889</name>
</gene>
<organism evidence="3 4">
    <name type="scientific">Gleimia coleocanis DSM 15436</name>
    <dbReference type="NCBI Taxonomy" id="525245"/>
    <lineage>
        <taxon>Bacteria</taxon>
        <taxon>Bacillati</taxon>
        <taxon>Actinomycetota</taxon>
        <taxon>Actinomycetes</taxon>
        <taxon>Actinomycetales</taxon>
        <taxon>Actinomycetaceae</taxon>
        <taxon>Gleimia</taxon>
    </lineage>
</organism>
<dbReference type="AlphaFoldDB" id="C0W011"/>